<evidence type="ECO:0008006" key="5">
    <source>
        <dbReference type="Google" id="ProtNLM"/>
    </source>
</evidence>
<feature type="compositionally biased region" description="Basic and acidic residues" evidence="1">
    <location>
        <begin position="167"/>
        <end position="183"/>
    </location>
</feature>
<dbReference type="NCBIfam" id="NF033672">
    <property type="entry name" value="mbn_chaper_assoc"/>
    <property type="match status" value="1"/>
</dbReference>
<dbReference type="AlphaFoldDB" id="A0A4Q7LS04"/>
<gene>
    <name evidence="3" type="ORF">EV685_1167</name>
</gene>
<name>A0A4Q7LS04_9BURK</name>
<feature type="chain" id="PRO_5020922048" description="Copper uptake system-associated protein" evidence="2">
    <location>
        <begin position="33"/>
        <end position="193"/>
    </location>
</feature>
<dbReference type="RefSeq" id="WP_130481068.1">
    <property type="nucleotide sequence ID" value="NZ_SGWV01000008.1"/>
</dbReference>
<sequence length="193" mass="20520">MTRAFCSATRRRFALTLTLSAALGMGSLAAHAAPADDQQAIRHVLMKTFDRPEARLQVDPIVIHKDHAIADWQQGDRGGRALMRRSDDGRQWEINLCAGDGLKHVHMLEQTGMAAADARALSGALARAESRLDKATLARLASFEGIVRMGPNGEHPPVAGHGAAAHGGHDAHGSHAGHDDHKAQHGGSKAAKH</sequence>
<feature type="signal peptide" evidence="2">
    <location>
        <begin position="1"/>
        <end position="32"/>
    </location>
</feature>
<evidence type="ECO:0000313" key="4">
    <source>
        <dbReference type="Proteomes" id="UP000293433"/>
    </source>
</evidence>
<evidence type="ECO:0000256" key="1">
    <source>
        <dbReference type="SAM" id="MobiDB-lite"/>
    </source>
</evidence>
<proteinExistence type="predicted"/>
<dbReference type="Proteomes" id="UP000293433">
    <property type="component" value="Unassembled WGS sequence"/>
</dbReference>
<keyword evidence="4" id="KW-1185">Reference proteome</keyword>
<keyword evidence="2" id="KW-0732">Signal</keyword>
<dbReference type="OrthoDB" id="8536866at2"/>
<evidence type="ECO:0000313" key="3">
    <source>
        <dbReference type="EMBL" id="RZS56618.1"/>
    </source>
</evidence>
<comment type="caution">
    <text evidence="3">The sequence shown here is derived from an EMBL/GenBank/DDBJ whole genome shotgun (WGS) entry which is preliminary data.</text>
</comment>
<feature type="region of interest" description="Disordered" evidence="1">
    <location>
        <begin position="149"/>
        <end position="193"/>
    </location>
</feature>
<organism evidence="3 4">
    <name type="scientific">Sphaerotilus mobilis</name>
    <dbReference type="NCBI Taxonomy" id="47994"/>
    <lineage>
        <taxon>Bacteria</taxon>
        <taxon>Pseudomonadati</taxon>
        <taxon>Pseudomonadota</taxon>
        <taxon>Betaproteobacteria</taxon>
        <taxon>Burkholderiales</taxon>
        <taxon>Sphaerotilaceae</taxon>
        <taxon>Sphaerotilus</taxon>
    </lineage>
</organism>
<evidence type="ECO:0000256" key="2">
    <source>
        <dbReference type="SAM" id="SignalP"/>
    </source>
</evidence>
<accession>A0A4Q7LS04</accession>
<dbReference type="EMBL" id="SGWV01000008">
    <property type="protein sequence ID" value="RZS56618.1"/>
    <property type="molecule type" value="Genomic_DNA"/>
</dbReference>
<reference evidence="3 4" key="1">
    <citation type="submission" date="2019-02" db="EMBL/GenBank/DDBJ databases">
        <title>Genomic Encyclopedia of Type Strains, Phase IV (KMG-IV): sequencing the most valuable type-strain genomes for metagenomic binning, comparative biology and taxonomic classification.</title>
        <authorList>
            <person name="Goeker M."/>
        </authorList>
    </citation>
    <scope>NUCLEOTIDE SEQUENCE [LARGE SCALE GENOMIC DNA]</scope>
    <source>
        <strain evidence="3 4">DSM 10617</strain>
    </source>
</reference>
<protein>
    <recommendedName>
        <fullName evidence="5">Copper uptake system-associated protein</fullName>
    </recommendedName>
</protein>